<name>A0A8X6PJQ5_NEPPI</name>
<keyword evidence="2" id="KW-1185">Reference proteome</keyword>
<dbReference type="AlphaFoldDB" id="A0A8X6PJQ5"/>
<accession>A0A8X6PJQ5</accession>
<evidence type="ECO:0000313" key="2">
    <source>
        <dbReference type="Proteomes" id="UP000887013"/>
    </source>
</evidence>
<proteinExistence type="predicted"/>
<protein>
    <submittedName>
        <fullName evidence="1">Uncharacterized protein</fullName>
    </submittedName>
</protein>
<sequence>AHLPLGRSPCTPGVSEQLFENSRARQLYPLWAS</sequence>
<evidence type="ECO:0000313" key="1">
    <source>
        <dbReference type="EMBL" id="GFT68490.1"/>
    </source>
</evidence>
<reference evidence="1" key="1">
    <citation type="submission" date="2020-08" db="EMBL/GenBank/DDBJ databases">
        <title>Multicomponent nature underlies the extraordinary mechanical properties of spider dragline silk.</title>
        <authorList>
            <person name="Kono N."/>
            <person name="Nakamura H."/>
            <person name="Mori M."/>
            <person name="Yoshida Y."/>
            <person name="Ohtoshi R."/>
            <person name="Malay A.D."/>
            <person name="Moran D.A.P."/>
            <person name="Tomita M."/>
            <person name="Numata K."/>
            <person name="Arakawa K."/>
        </authorList>
    </citation>
    <scope>NUCLEOTIDE SEQUENCE</scope>
</reference>
<dbReference type="Proteomes" id="UP000887013">
    <property type="component" value="Unassembled WGS sequence"/>
</dbReference>
<gene>
    <name evidence="1" type="ORF">NPIL_322541</name>
</gene>
<organism evidence="1 2">
    <name type="scientific">Nephila pilipes</name>
    <name type="common">Giant wood spider</name>
    <name type="synonym">Nephila maculata</name>
    <dbReference type="NCBI Taxonomy" id="299642"/>
    <lineage>
        <taxon>Eukaryota</taxon>
        <taxon>Metazoa</taxon>
        <taxon>Ecdysozoa</taxon>
        <taxon>Arthropoda</taxon>
        <taxon>Chelicerata</taxon>
        <taxon>Arachnida</taxon>
        <taxon>Araneae</taxon>
        <taxon>Araneomorphae</taxon>
        <taxon>Entelegynae</taxon>
        <taxon>Araneoidea</taxon>
        <taxon>Nephilidae</taxon>
        <taxon>Nephila</taxon>
    </lineage>
</organism>
<comment type="caution">
    <text evidence="1">The sequence shown here is derived from an EMBL/GenBank/DDBJ whole genome shotgun (WGS) entry which is preliminary data.</text>
</comment>
<dbReference type="EMBL" id="BMAW01069339">
    <property type="protein sequence ID" value="GFT68490.1"/>
    <property type="molecule type" value="Genomic_DNA"/>
</dbReference>
<feature type="non-terminal residue" evidence="1">
    <location>
        <position position="1"/>
    </location>
</feature>